<organism evidence="1 2">
    <name type="scientific">Billgrantia gudaonensis</name>
    <dbReference type="NCBI Taxonomy" id="376427"/>
    <lineage>
        <taxon>Bacteria</taxon>
        <taxon>Pseudomonadati</taxon>
        <taxon>Pseudomonadota</taxon>
        <taxon>Gammaproteobacteria</taxon>
        <taxon>Oceanospirillales</taxon>
        <taxon>Halomonadaceae</taxon>
        <taxon>Billgrantia</taxon>
    </lineage>
</organism>
<sequence>MKVHYLEIVSHDVDAVCNAYEAAHGVEFSAPDELLGGARTCRLPDGTTVGVRGPLRETEDPVVRPYWLVNDIESAVSRIEAQGAKIAMHPMEIPGKGKFAIYIIGSNDHGLWQL</sequence>
<evidence type="ECO:0008006" key="3">
    <source>
        <dbReference type="Google" id="ProtNLM"/>
    </source>
</evidence>
<protein>
    <recommendedName>
        <fullName evidence="3">VOC domain-containing protein</fullName>
    </recommendedName>
</protein>
<proteinExistence type="predicted"/>
<keyword evidence="2" id="KW-1185">Reference proteome</keyword>
<dbReference type="InterPro" id="IPR029068">
    <property type="entry name" value="Glyas_Bleomycin-R_OHBP_Dase"/>
</dbReference>
<dbReference type="Proteomes" id="UP000198525">
    <property type="component" value="Unassembled WGS sequence"/>
</dbReference>
<accession>A0A1G9EKL2</accession>
<dbReference type="STRING" id="376427.SAMN04487954_13012"/>
<dbReference type="EMBL" id="FNES01000030">
    <property type="protein sequence ID" value="SDK76608.1"/>
    <property type="molecule type" value="Genomic_DNA"/>
</dbReference>
<gene>
    <name evidence="1" type="ORF">SAMN04487954_13012</name>
</gene>
<dbReference type="RefSeq" id="WP_089689181.1">
    <property type="nucleotide sequence ID" value="NZ_FNES01000030.1"/>
</dbReference>
<dbReference type="AlphaFoldDB" id="A0A1G9EKL2"/>
<evidence type="ECO:0000313" key="1">
    <source>
        <dbReference type="EMBL" id="SDK76608.1"/>
    </source>
</evidence>
<dbReference type="OrthoDB" id="9793039at2"/>
<dbReference type="SUPFAM" id="SSF54593">
    <property type="entry name" value="Glyoxalase/Bleomycin resistance protein/Dihydroxybiphenyl dioxygenase"/>
    <property type="match status" value="1"/>
</dbReference>
<name>A0A1G9EKL2_9GAMM</name>
<evidence type="ECO:0000313" key="2">
    <source>
        <dbReference type="Proteomes" id="UP000198525"/>
    </source>
</evidence>
<dbReference type="Gene3D" id="3.10.180.10">
    <property type="entry name" value="2,3-Dihydroxybiphenyl 1,2-Dioxygenase, domain 1"/>
    <property type="match status" value="1"/>
</dbReference>
<reference evidence="1 2" key="1">
    <citation type="submission" date="2016-10" db="EMBL/GenBank/DDBJ databases">
        <authorList>
            <person name="de Groot N.N."/>
        </authorList>
    </citation>
    <scope>NUCLEOTIDE SEQUENCE [LARGE SCALE GENOMIC DNA]</scope>
    <source>
        <strain evidence="1 2">CGMCC 1.6133</strain>
    </source>
</reference>